<accession>A0A507AM23</accession>
<dbReference type="OrthoDB" id="610462at2759"/>
<evidence type="ECO:0000313" key="2">
    <source>
        <dbReference type="EMBL" id="TPX10832.1"/>
    </source>
</evidence>
<comment type="caution">
    <text evidence="2">The sequence shown here is derived from an EMBL/GenBank/DDBJ whole genome shotgun (WGS) entry which is preliminary data.</text>
</comment>
<dbReference type="Gene3D" id="3.30.70.330">
    <property type="match status" value="1"/>
</dbReference>
<dbReference type="GO" id="GO:0003676">
    <property type="term" value="F:nucleic acid binding"/>
    <property type="evidence" value="ECO:0007669"/>
    <property type="project" value="InterPro"/>
</dbReference>
<feature type="region of interest" description="Disordered" evidence="1">
    <location>
        <begin position="219"/>
        <end position="298"/>
    </location>
</feature>
<dbReference type="GeneID" id="41975668"/>
<protein>
    <recommendedName>
        <fullName evidence="4">RRM domain-containing protein</fullName>
    </recommendedName>
</protein>
<evidence type="ECO:0000256" key="1">
    <source>
        <dbReference type="SAM" id="MobiDB-lite"/>
    </source>
</evidence>
<keyword evidence="3" id="KW-1185">Reference proteome</keyword>
<organism evidence="2 3">
    <name type="scientific">Thyridium curvatum</name>
    <dbReference type="NCBI Taxonomy" id="1093900"/>
    <lineage>
        <taxon>Eukaryota</taxon>
        <taxon>Fungi</taxon>
        <taxon>Dikarya</taxon>
        <taxon>Ascomycota</taxon>
        <taxon>Pezizomycotina</taxon>
        <taxon>Sordariomycetes</taxon>
        <taxon>Sordariomycetidae</taxon>
        <taxon>Thyridiales</taxon>
        <taxon>Thyridiaceae</taxon>
        <taxon>Thyridium</taxon>
    </lineage>
</organism>
<dbReference type="EMBL" id="SKBQ01000053">
    <property type="protein sequence ID" value="TPX10832.1"/>
    <property type="molecule type" value="Genomic_DNA"/>
</dbReference>
<evidence type="ECO:0000313" key="3">
    <source>
        <dbReference type="Proteomes" id="UP000319257"/>
    </source>
</evidence>
<dbReference type="AlphaFoldDB" id="A0A507AM23"/>
<sequence length="298" mass="30988">MSFTYTVVVPPGKDTDVYYIPVANLGFRASRQRLKDFVTPVADVDHVEIFRRSTSGWIRVTGFENFCAAFQRLDGGIFLGRAIIACNRNAENAIAIRGVCRAGEESAIAAAYPPPAAAGPASYGADMATPSSYGLQEYADAYGSTASASGPPDHAYASSGDAYSAATDPGGADSSPSGAYPHDQAAEHYEPYPQMPASSGMNPRAPEYVSGEAYVGSCPAPWAGEPSQGPRGGGGGDGGGSQSKSRGKGQGKDKGDRHHKDRGRVWDHDRDHGRGGGGCGAGPASPVIVDGSSRRRQR</sequence>
<dbReference type="Proteomes" id="UP000319257">
    <property type="component" value="Unassembled WGS sequence"/>
</dbReference>
<dbReference type="InterPro" id="IPR012677">
    <property type="entry name" value="Nucleotide-bd_a/b_plait_sf"/>
</dbReference>
<dbReference type="STRING" id="1093900.A0A507AM23"/>
<dbReference type="InParanoid" id="A0A507AM23"/>
<dbReference type="RefSeq" id="XP_030992543.1">
    <property type="nucleotide sequence ID" value="XM_031143051.1"/>
</dbReference>
<dbReference type="SUPFAM" id="SSF54928">
    <property type="entry name" value="RNA-binding domain, RBD"/>
    <property type="match status" value="1"/>
</dbReference>
<feature type="region of interest" description="Disordered" evidence="1">
    <location>
        <begin position="144"/>
        <end position="184"/>
    </location>
</feature>
<name>A0A507AM23_9PEZI</name>
<feature type="compositionally biased region" description="Gly residues" evidence="1">
    <location>
        <begin position="230"/>
        <end position="241"/>
    </location>
</feature>
<gene>
    <name evidence="2" type="ORF">E0L32_008221</name>
</gene>
<feature type="compositionally biased region" description="Low complexity" evidence="1">
    <location>
        <begin position="155"/>
        <end position="166"/>
    </location>
</feature>
<feature type="compositionally biased region" description="Basic and acidic residues" evidence="1">
    <location>
        <begin position="250"/>
        <end position="274"/>
    </location>
</feature>
<evidence type="ECO:0008006" key="4">
    <source>
        <dbReference type="Google" id="ProtNLM"/>
    </source>
</evidence>
<dbReference type="InterPro" id="IPR035979">
    <property type="entry name" value="RBD_domain_sf"/>
</dbReference>
<proteinExistence type="predicted"/>
<reference evidence="2 3" key="1">
    <citation type="submission" date="2019-06" db="EMBL/GenBank/DDBJ databases">
        <title>Draft genome sequence of the filamentous fungus Phialemoniopsis curvata isolated from diesel fuel.</title>
        <authorList>
            <person name="Varaljay V.A."/>
            <person name="Lyon W.J."/>
            <person name="Crouch A.L."/>
            <person name="Drake C.E."/>
            <person name="Hollomon J.M."/>
            <person name="Nadeau L.J."/>
            <person name="Nunn H.S."/>
            <person name="Stevenson B.S."/>
            <person name="Bojanowski C.L."/>
            <person name="Crookes-Goodson W.J."/>
        </authorList>
    </citation>
    <scope>NUCLEOTIDE SEQUENCE [LARGE SCALE GENOMIC DNA]</scope>
    <source>
        <strain evidence="2 3">D216</strain>
    </source>
</reference>